<dbReference type="InterPro" id="IPR019357">
    <property type="entry name" value="SCOC"/>
</dbReference>
<evidence type="ECO:0000313" key="14">
    <source>
        <dbReference type="Proteomes" id="UP001210925"/>
    </source>
</evidence>
<comment type="similarity">
    <text evidence="2">Belongs to the cation transport ATPase (P-type) (TC 3.A.3) family. Type IIIA subfamily.</text>
</comment>
<dbReference type="Gene3D" id="2.70.150.10">
    <property type="entry name" value="Calcium-transporting ATPase, cytoplasmic transduction domain A"/>
    <property type="match status" value="1"/>
</dbReference>
<evidence type="ECO:0000256" key="10">
    <source>
        <dbReference type="SAM" id="MobiDB-lite"/>
    </source>
</evidence>
<dbReference type="SMART" id="SM00831">
    <property type="entry name" value="Cation_ATPase_N"/>
    <property type="match status" value="1"/>
</dbReference>
<keyword evidence="6" id="KW-0067">ATP-binding</keyword>
<feature type="compositionally biased region" description="Polar residues" evidence="10">
    <location>
        <begin position="1"/>
        <end position="10"/>
    </location>
</feature>
<dbReference type="Pfam" id="PF00122">
    <property type="entry name" value="E1-E2_ATPase"/>
    <property type="match status" value="1"/>
</dbReference>
<dbReference type="Proteomes" id="UP001210925">
    <property type="component" value="Unassembled WGS sequence"/>
</dbReference>
<evidence type="ECO:0000256" key="9">
    <source>
        <dbReference type="ARBA" id="ARBA00023136"/>
    </source>
</evidence>
<reference evidence="13" key="1">
    <citation type="submission" date="2020-05" db="EMBL/GenBank/DDBJ databases">
        <title>Phylogenomic resolution of chytrid fungi.</title>
        <authorList>
            <person name="Stajich J.E."/>
            <person name="Amses K."/>
            <person name="Simmons R."/>
            <person name="Seto K."/>
            <person name="Myers J."/>
            <person name="Bonds A."/>
            <person name="Quandt C.A."/>
            <person name="Barry K."/>
            <person name="Liu P."/>
            <person name="Grigoriev I."/>
            <person name="Longcore J.E."/>
            <person name="James T.Y."/>
        </authorList>
    </citation>
    <scope>NUCLEOTIDE SEQUENCE</scope>
    <source>
        <strain evidence="13">PLAUS21</strain>
    </source>
</reference>
<evidence type="ECO:0000256" key="7">
    <source>
        <dbReference type="ARBA" id="ARBA00022967"/>
    </source>
</evidence>
<dbReference type="EMBL" id="JADGKB010000135">
    <property type="protein sequence ID" value="KAJ3252631.1"/>
    <property type="molecule type" value="Genomic_DNA"/>
</dbReference>
<dbReference type="Gene3D" id="1.20.1110.10">
    <property type="entry name" value="Calcium-transporting ATPase, transmembrane domain"/>
    <property type="match status" value="1"/>
</dbReference>
<comment type="subcellular location">
    <subcellularLocation>
        <location evidence="1">Membrane</location>
        <topology evidence="1">Multi-pass membrane protein</topology>
    </subcellularLocation>
</comment>
<sequence>MDSPFATNPWSDGKEEFLPPLPTPQDTTDSLVNEALSLQESLLSVIIRVEKAKAAYKKLYEENQTLSEYMKNLMDGNKEKENHDPHADVIDDEVLKLIQTDPKHGLTDAEVEERLAKWGRNELPEVKTNMYLKFLGYFLGPISYLLEIATILSAYLGNWIDFGILVFVLIANAVIGFNEEAKAESALEALKNTLALKTRAWRNGKLVEVEAALLVPGDVIVLRLGDIVPADAQLLGIDVTGEESDADLQIDQAALTGESLPVAKGKGQTAFSSSIVKQGAMLAVVTKTGVHTFIGRAANLISMTNDEGHFQKVIKKIGDFL</sequence>
<dbReference type="SUPFAM" id="SSF81665">
    <property type="entry name" value="Calcium ATPase, transmembrane domain M"/>
    <property type="match status" value="1"/>
</dbReference>
<evidence type="ECO:0000256" key="5">
    <source>
        <dbReference type="ARBA" id="ARBA00022741"/>
    </source>
</evidence>
<dbReference type="Pfam" id="PF00690">
    <property type="entry name" value="Cation_ATPase_N"/>
    <property type="match status" value="1"/>
</dbReference>
<organism evidence="13 14">
    <name type="scientific">Boothiomyces macroporosus</name>
    <dbReference type="NCBI Taxonomy" id="261099"/>
    <lineage>
        <taxon>Eukaryota</taxon>
        <taxon>Fungi</taxon>
        <taxon>Fungi incertae sedis</taxon>
        <taxon>Chytridiomycota</taxon>
        <taxon>Chytridiomycota incertae sedis</taxon>
        <taxon>Chytridiomycetes</taxon>
        <taxon>Rhizophydiales</taxon>
        <taxon>Terramycetaceae</taxon>
        <taxon>Boothiomyces</taxon>
    </lineage>
</organism>
<evidence type="ECO:0000256" key="4">
    <source>
        <dbReference type="ARBA" id="ARBA00022692"/>
    </source>
</evidence>
<evidence type="ECO:0000256" key="6">
    <source>
        <dbReference type="ARBA" id="ARBA00022840"/>
    </source>
</evidence>
<proteinExistence type="inferred from homology"/>
<feature type="transmembrane region" description="Helical" evidence="11">
    <location>
        <begin position="162"/>
        <end position="178"/>
    </location>
</feature>
<evidence type="ECO:0000256" key="2">
    <source>
        <dbReference type="ARBA" id="ARBA00008804"/>
    </source>
</evidence>
<keyword evidence="5" id="KW-0547">Nucleotide-binding</keyword>
<dbReference type="GO" id="GO:0016020">
    <property type="term" value="C:membrane"/>
    <property type="evidence" value="ECO:0007669"/>
    <property type="project" value="UniProtKB-SubCell"/>
</dbReference>
<dbReference type="GO" id="GO:0005524">
    <property type="term" value="F:ATP binding"/>
    <property type="evidence" value="ECO:0007669"/>
    <property type="project" value="UniProtKB-KW"/>
</dbReference>
<dbReference type="Gene3D" id="1.20.5.170">
    <property type="match status" value="1"/>
</dbReference>
<keyword evidence="4 11" id="KW-0812">Transmembrane</keyword>
<feature type="domain" description="Cation-transporting P-type ATPase N-terminal" evidence="12">
    <location>
        <begin position="84"/>
        <end position="158"/>
    </location>
</feature>
<dbReference type="AlphaFoldDB" id="A0AAD5UBD4"/>
<dbReference type="FunFam" id="2.70.150.10:FF:000042">
    <property type="entry name" value="Plasma membrane ATPase"/>
    <property type="match status" value="1"/>
</dbReference>
<dbReference type="Pfam" id="PF10224">
    <property type="entry name" value="DUF2205"/>
    <property type="match status" value="1"/>
</dbReference>
<evidence type="ECO:0000313" key="13">
    <source>
        <dbReference type="EMBL" id="KAJ3252631.1"/>
    </source>
</evidence>
<keyword evidence="9 11" id="KW-0472">Membrane</keyword>
<keyword evidence="14" id="KW-1185">Reference proteome</keyword>
<evidence type="ECO:0000256" key="3">
    <source>
        <dbReference type="ARBA" id="ARBA00022553"/>
    </source>
</evidence>
<keyword evidence="7" id="KW-1278">Translocase</keyword>
<protein>
    <recommendedName>
        <fullName evidence="12">Cation-transporting P-type ATPase N-terminal domain-containing protein</fullName>
    </recommendedName>
</protein>
<dbReference type="InterPro" id="IPR008250">
    <property type="entry name" value="ATPase_P-typ_transduc_dom_A_sf"/>
</dbReference>
<evidence type="ECO:0000259" key="12">
    <source>
        <dbReference type="SMART" id="SM00831"/>
    </source>
</evidence>
<dbReference type="SUPFAM" id="SSF81653">
    <property type="entry name" value="Calcium ATPase, transduction domain A"/>
    <property type="match status" value="1"/>
</dbReference>
<dbReference type="InterPro" id="IPR023298">
    <property type="entry name" value="ATPase_P-typ_TM_dom_sf"/>
</dbReference>
<evidence type="ECO:0000256" key="1">
    <source>
        <dbReference type="ARBA" id="ARBA00004141"/>
    </source>
</evidence>
<comment type="caution">
    <text evidence="13">The sequence shown here is derived from an EMBL/GenBank/DDBJ whole genome shotgun (WGS) entry which is preliminary data.</text>
</comment>
<evidence type="ECO:0000256" key="11">
    <source>
        <dbReference type="SAM" id="Phobius"/>
    </source>
</evidence>
<dbReference type="PANTHER" id="PTHR42861">
    <property type="entry name" value="CALCIUM-TRANSPORTING ATPASE"/>
    <property type="match status" value="1"/>
</dbReference>
<dbReference type="InterPro" id="IPR059000">
    <property type="entry name" value="ATPase_P-type_domA"/>
</dbReference>
<evidence type="ECO:0000256" key="8">
    <source>
        <dbReference type="ARBA" id="ARBA00022989"/>
    </source>
</evidence>
<feature type="non-terminal residue" evidence="13">
    <location>
        <position position="321"/>
    </location>
</feature>
<dbReference type="GO" id="GO:0006811">
    <property type="term" value="P:monoatomic ion transport"/>
    <property type="evidence" value="ECO:0007669"/>
    <property type="project" value="UniProtKB-ARBA"/>
</dbReference>
<feature type="transmembrane region" description="Helical" evidence="11">
    <location>
        <begin position="134"/>
        <end position="156"/>
    </location>
</feature>
<keyword evidence="3" id="KW-0597">Phosphoprotein</keyword>
<gene>
    <name evidence="13" type="ORF">HK103_001380</name>
</gene>
<accession>A0AAD5UBD4</accession>
<dbReference type="InterPro" id="IPR004014">
    <property type="entry name" value="ATPase_P-typ_cation-transptr_N"/>
</dbReference>
<feature type="region of interest" description="Disordered" evidence="10">
    <location>
        <begin position="1"/>
        <end position="27"/>
    </location>
</feature>
<name>A0AAD5UBD4_9FUNG</name>
<keyword evidence="8 11" id="KW-1133">Transmembrane helix</keyword>